<name>A0ABP8HTT2_9BURK</name>
<reference evidence="8" key="1">
    <citation type="journal article" date="2019" name="Int. J. Syst. Evol. Microbiol.">
        <title>The Global Catalogue of Microorganisms (GCM) 10K type strain sequencing project: providing services to taxonomists for standard genome sequencing and annotation.</title>
        <authorList>
            <consortium name="The Broad Institute Genomics Platform"/>
            <consortium name="The Broad Institute Genome Sequencing Center for Infectious Disease"/>
            <person name="Wu L."/>
            <person name="Ma J."/>
        </authorList>
    </citation>
    <scope>NUCLEOTIDE SEQUENCE [LARGE SCALE GENOMIC DNA]</scope>
    <source>
        <strain evidence="8">JCM 17804</strain>
    </source>
</reference>
<dbReference type="InterPro" id="IPR051169">
    <property type="entry name" value="NADH-Q_oxidoreductase"/>
</dbReference>
<evidence type="ECO:0000256" key="5">
    <source>
        <dbReference type="ARBA" id="ARBA00023002"/>
    </source>
</evidence>
<dbReference type="PANTHER" id="PTHR42913:SF3">
    <property type="entry name" value="64 KDA MITOCHONDRIAL NADH DEHYDROGENASE (EUROFUNG)"/>
    <property type="match status" value="1"/>
</dbReference>
<keyword evidence="4" id="KW-0274">FAD</keyword>
<sequence length="435" mass="47295">MIVGGGFAGTTLARALAPRLPSGWQVVLVSEESYTTFNPMLAEVVGASVFPEHVVAPIRQMLRPGEASRFVMGRVTGIDAVRHRVMAHTLAGPQEIAYEHLVLAFGTRAHLGLVPGLEQHALPLKLVGDALFIRNRVLQRIARIELERDPAERRRLGHFVVLGGGFSGVEVAGALADFLRSAARYYPQVRPQELQVSVIEGGGRLLAELPDSLGQAAARSMRRRGIAVRLNALAAEVDADGVRLAGGERLDAATVICTVGTRPNPLLDALPLPRLRGRIQTGDDMSVCGQPGLWALGDCALVRNEATHAFAPPTAQFAVAQARALARNLTACIEGRPTQAFHHVSRGMMATTGHLKGVASVFGLRLHGLPAWLLWRAYYLWRMPTAGRKLRIWVEWTWGMLFPADITHLRFTRTSEADAEPARSAEPLSRIQPQP</sequence>
<dbReference type="SUPFAM" id="SSF51905">
    <property type="entry name" value="FAD/NAD(P)-binding domain"/>
    <property type="match status" value="1"/>
</dbReference>
<evidence type="ECO:0000256" key="4">
    <source>
        <dbReference type="ARBA" id="ARBA00022827"/>
    </source>
</evidence>
<comment type="cofactor">
    <cofactor evidence="1">
        <name>FAD</name>
        <dbReference type="ChEBI" id="CHEBI:57692"/>
    </cofactor>
</comment>
<dbReference type="Pfam" id="PF07992">
    <property type="entry name" value="Pyr_redox_2"/>
    <property type="match status" value="1"/>
</dbReference>
<dbReference type="EMBL" id="BAABGJ010000027">
    <property type="protein sequence ID" value="GAA4344335.1"/>
    <property type="molecule type" value="Genomic_DNA"/>
</dbReference>
<evidence type="ECO:0000256" key="3">
    <source>
        <dbReference type="ARBA" id="ARBA00022630"/>
    </source>
</evidence>
<dbReference type="Proteomes" id="UP001500975">
    <property type="component" value="Unassembled WGS sequence"/>
</dbReference>
<keyword evidence="3" id="KW-0285">Flavoprotein</keyword>
<dbReference type="InterPro" id="IPR023753">
    <property type="entry name" value="FAD/NAD-binding_dom"/>
</dbReference>
<keyword evidence="5" id="KW-0560">Oxidoreductase</keyword>
<proteinExistence type="inferred from homology"/>
<evidence type="ECO:0000256" key="1">
    <source>
        <dbReference type="ARBA" id="ARBA00001974"/>
    </source>
</evidence>
<evidence type="ECO:0000259" key="6">
    <source>
        <dbReference type="Pfam" id="PF07992"/>
    </source>
</evidence>
<evidence type="ECO:0000313" key="7">
    <source>
        <dbReference type="EMBL" id="GAA4344335.1"/>
    </source>
</evidence>
<keyword evidence="8" id="KW-1185">Reference proteome</keyword>
<evidence type="ECO:0000256" key="2">
    <source>
        <dbReference type="ARBA" id="ARBA00005272"/>
    </source>
</evidence>
<accession>A0ABP8HTT2</accession>
<protein>
    <recommendedName>
        <fullName evidence="6">FAD/NAD(P)-binding domain-containing protein</fullName>
    </recommendedName>
</protein>
<comment type="caution">
    <text evidence="7">The sequence shown here is derived from an EMBL/GenBank/DDBJ whole genome shotgun (WGS) entry which is preliminary data.</text>
</comment>
<feature type="domain" description="FAD/NAD(P)-binding" evidence="6">
    <location>
        <begin position="1"/>
        <end position="322"/>
    </location>
</feature>
<dbReference type="PRINTS" id="PR00368">
    <property type="entry name" value="FADPNR"/>
</dbReference>
<dbReference type="Gene3D" id="3.50.50.100">
    <property type="match status" value="1"/>
</dbReference>
<comment type="similarity">
    <text evidence="2">Belongs to the NADH dehydrogenase family.</text>
</comment>
<dbReference type="PANTHER" id="PTHR42913">
    <property type="entry name" value="APOPTOSIS-INDUCING FACTOR 1"/>
    <property type="match status" value="1"/>
</dbReference>
<dbReference type="InterPro" id="IPR036188">
    <property type="entry name" value="FAD/NAD-bd_sf"/>
</dbReference>
<gene>
    <name evidence="7" type="ORF">GCM10023165_27370</name>
</gene>
<evidence type="ECO:0000313" key="8">
    <source>
        <dbReference type="Proteomes" id="UP001500975"/>
    </source>
</evidence>
<organism evidence="7 8">
    <name type="scientific">Variovorax defluvii</name>
    <dbReference type="NCBI Taxonomy" id="913761"/>
    <lineage>
        <taxon>Bacteria</taxon>
        <taxon>Pseudomonadati</taxon>
        <taxon>Pseudomonadota</taxon>
        <taxon>Betaproteobacteria</taxon>
        <taxon>Burkholderiales</taxon>
        <taxon>Comamonadaceae</taxon>
        <taxon>Variovorax</taxon>
    </lineage>
</organism>